<feature type="region of interest" description="Disordered" evidence="4">
    <location>
        <begin position="303"/>
        <end position="333"/>
    </location>
</feature>
<evidence type="ECO:0000313" key="5">
    <source>
        <dbReference type="EMBL" id="KAF5184010.1"/>
    </source>
</evidence>
<organism evidence="5 6">
    <name type="scientific">Thalictrum thalictroides</name>
    <name type="common">Rue-anemone</name>
    <name type="synonym">Anemone thalictroides</name>
    <dbReference type="NCBI Taxonomy" id="46969"/>
    <lineage>
        <taxon>Eukaryota</taxon>
        <taxon>Viridiplantae</taxon>
        <taxon>Streptophyta</taxon>
        <taxon>Embryophyta</taxon>
        <taxon>Tracheophyta</taxon>
        <taxon>Spermatophyta</taxon>
        <taxon>Magnoliopsida</taxon>
        <taxon>Ranunculales</taxon>
        <taxon>Ranunculaceae</taxon>
        <taxon>Thalictroideae</taxon>
        <taxon>Thalictrum</taxon>
    </lineage>
</organism>
<dbReference type="PANTHER" id="PTHR15574">
    <property type="entry name" value="WD REPEAT DOMAIN-CONTAINING FAMILY"/>
    <property type="match status" value="1"/>
</dbReference>
<accession>A0A7J6VIJ4</accession>
<feature type="compositionally biased region" description="Low complexity" evidence="4">
    <location>
        <begin position="499"/>
        <end position="510"/>
    </location>
</feature>
<keyword evidence="6" id="KW-1185">Reference proteome</keyword>
<dbReference type="InterPro" id="IPR045151">
    <property type="entry name" value="DCAF8"/>
</dbReference>
<protein>
    <submittedName>
        <fullName evidence="5">Ddb1- and cul4-associated factor</fullName>
    </submittedName>
</protein>
<dbReference type="PANTHER" id="PTHR15574:SF21">
    <property type="entry name" value="DDB1- AND CUL4-ASSOCIATED FACTOR 8"/>
    <property type="match status" value="1"/>
</dbReference>
<reference evidence="5 6" key="1">
    <citation type="submission" date="2020-06" db="EMBL/GenBank/DDBJ databases">
        <title>Transcriptomic and genomic resources for Thalictrum thalictroides and T. hernandezii: Facilitating candidate gene discovery in an emerging model plant lineage.</title>
        <authorList>
            <person name="Arias T."/>
            <person name="Riano-Pachon D.M."/>
            <person name="Di Stilio V.S."/>
        </authorList>
    </citation>
    <scope>NUCLEOTIDE SEQUENCE [LARGE SCALE GENOMIC DNA]</scope>
    <source>
        <strain evidence="6">cv. WT478/WT964</strain>
        <tissue evidence="5">Leaves</tissue>
    </source>
</reference>
<dbReference type="SUPFAM" id="SSF50978">
    <property type="entry name" value="WD40 repeat-like"/>
    <property type="match status" value="1"/>
</dbReference>
<dbReference type="GO" id="GO:0005737">
    <property type="term" value="C:cytoplasm"/>
    <property type="evidence" value="ECO:0007669"/>
    <property type="project" value="TreeGrafter"/>
</dbReference>
<dbReference type="GO" id="GO:0080008">
    <property type="term" value="C:Cul4-RING E3 ubiquitin ligase complex"/>
    <property type="evidence" value="ECO:0007669"/>
    <property type="project" value="TreeGrafter"/>
</dbReference>
<comment type="caution">
    <text evidence="5">The sequence shown here is derived from an EMBL/GenBank/DDBJ whole genome shotgun (WGS) entry which is preliminary data.</text>
</comment>
<dbReference type="InterPro" id="IPR036322">
    <property type="entry name" value="WD40_repeat_dom_sf"/>
</dbReference>
<feature type="compositionally biased region" description="Acidic residues" evidence="4">
    <location>
        <begin position="484"/>
        <end position="498"/>
    </location>
</feature>
<evidence type="ECO:0000313" key="6">
    <source>
        <dbReference type="Proteomes" id="UP000554482"/>
    </source>
</evidence>
<keyword evidence="1 3" id="KW-0853">WD repeat</keyword>
<evidence type="ECO:0000256" key="4">
    <source>
        <dbReference type="SAM" id="MobiDB-lite"/>
    </source>
</evidence>
<dbReference type="PROSITE" id="PS50082">
    <property type="entry name" value="WD_REPEATS_2"/>
    <property type="match status" value="1"/>
</dbReference>
<evidence type="ECO:0000256" key="3">
    <source>
        <dbReference type="PROSITE-ProRule" id="PRU00221"/>
    </source>
</evidence>
<dbReference type="Proteomes" id="UP000554482">
    <property type="component" value="Unassembled WGS sequence"/>
</dbReference>
<proteinExistence type="predicted"/>
<dbReference type="OrthoDB" id="4869960at2759"/>
<evidence type="ECO:0000256" key="2">
    <source>
        <dbReference type="ARBA" id="ARBA00022737"/>
    </source>
</evidence>
<gene>
    <name evidence="5" type="ORF">FRX31_026401</name>
</gene>
<evidence type="ECO:0000256" key="1">
    <source>
        <dbReference type="ARBA" id="ARBA00022574"/>
    </source>
</evidence>
<dbReference type="PROSITE" id="PS50294">
    <property type="entry name" value="WD_REPEATS_REGION"/>
    <property type="match status" value="1"/>
</dbReference>
<sequence length="510" mass="56416">MPKRLRTSSGGSDVVGLWNREVGEVPPRVFAQRFKASEDLVLRLDIYNKLQKHRGCVNTVSFNVVGDILVSGSDDRMVMLWDWDVGRVKLSFHSGHHNNIFQAKIMPYSDDRSIVTCAADGQVRHAQITENGTVETTMLAKHEGRTHKLAIEPGSPHIFYTCGEDGLVQHFDLRNETSTELFTCESSLNKSRYTSIIHLNTIAIDPRNPNLFAVGGSDEYARVFDVRKYKWDGSDTFGEPADCFCPPHLIGDGQVGITGLAFSDQSELLVSYNDEHIYLFTKDMGLGTDPVPASPSSIESNFSGVAHDPAMATSPSSNEADERSGPQVYKGHSNSDTVKGVSFFGPRDEYIVSGSDCGRIFIWRKKDGELMRVMKADKHVVNCIEPHPHDPLLASSGIEHDIKIWTPRASNKASLPISVEELKERKENYSYHPFAPPHELMLPFFPLQRHRSRSLPGSEDDMVSGTALLELIMSFNDSSGGSSGDDDGDSDGDEDDNSSDNTVSDTCRVN</sequence>
<dbReference type="Pfam" id="PF00400">
    <property type="entry name" value="WD40"/>
    <property type="match status" value="3"/>
</dbReference>
<dbReference type="InterPro" id="IPR001680">
    <property type="entry name" value="WD40_rpt"/>
</dbReference>
<name>A0A7J6VIJ4_THATH</name>
<dbReference type="AlphaFoldDB" id="A0A7J6VIJ4"/>
<dbReference type="SMART" id="SM00320">
    <property type="entry name" value="WD40"/>
    <property type="match status" value="7"/>
</dbReference>
<dbReference type="Gene3D" id="2.130.10.10">
    <property type="entry name" value="YVTN repeat-like/Quinoprotein amine dehydrogenase"/>
    <property type="match status" value="1"/>
</dbReference>
<dbReference type="InterPro" id="IPR015943">
    <property type="entry name" value="WD40/YVTN_repeat-like_dom_sf"/>
</dbReference>
<dbReference type="EMBL" id="JABWDY010032665">
    <property type="protein sequence ID" value="KAF5184010.1"/>
    <property type="molecule type" value="Genomic_DNA"/>
</dbReference>
<feature type="region of interest" description="Disordered" evidence="4">
    <location>
        <begin position="474"/>
        <end position="510"/>
    </location>
</feature>
<feature type="repeat" description="WD" evidence="3">
    <location>
        <begin position="50"/>
        <end position="82"/>
    </location>
</feature>
<keyword evidence="2" id="KW-0677">Repeat</keyword>